<dbReference type="HOGENOM" id="CLU_2789787_0_0_3"/>
<proteinExistence type="predicted"/>
<protein>
    <recommendedName>
        <fullName evidence="3">Bacterial mobilisation domain-containing protein</fullName>
    </recommendedName>
</protein>
<dbReference type="AlphaFoldDB" id="D7E5L9"/>
<name>D7E5L9_NOSA0</name>
<gene>
    <name evidence="1" type="ordered locus">Aazo_5270</name>
</gene>
<reference evidence="1 2" key="1">
    <citation type="journal article" date="2010" name="PLoS ONE">
        <title>Genome erosion in a nitrogen-fixing vertically transmitted endosymbiotic multicellular cyanobacterium.</title>
        <authorList>
            <person name="Ran L."/>
            <person name="Larsson J."/>
            <person name="Vigil-Stenman T."/>
            <person name="Nylander J.A."/>
            <person name="Ininbergs K."/>
            <person name="Zheng W.W."/>
            <person name="Lapidus A."/>
            <person name="Lowry S."/>
            <person name="Haselkorn R."/>
            <person name="Bergman B."/>
        </authorList>
    </citation>
    <scope>NUCLEOTIDE SEQUENCE [LARGE SCALE GENOMIC DNA]</scope>
    <source>
        <strain evidence="2">0708</strain>
        <plasmid evidence="2">Plasmid pAzo01</plasmid>
    </source>
</reference>
<evidence type="ECO:0000313" key="1">
    <source>
        <dbReference type="EMBL" id="ADI66278.1"/>
    </source>
</evidence>
<accession>D7E5L9</accession>
<geneLocation type="plasmid" evidence="1 2">
    <name>pAzo01</name>
</geneLocation>
<organism evidence="1 2">
    <name type="scientific">Nostoc azollae (strain 0708)</name>
    <name type="common">Anabaena azollae (strain 0708)</name>
    <dbReference type="NCBI Taxonomy" id="551115"/>
    <lineage>
        <taxon>Bacteria</taxon>
        <taxon>Bacillati</taxon>
        <taxon>Cyanobacteriota</taxon>
        <taxon>Cyanophyceae</taxon>
        <taxon>Nostocales</taxon>
        <taxon>Nostocaceae</taxon>
        <taxon>Trichormus</taxon>
    </lineage>
</organism>
<dbReference type="RefSeq" id="WP_013193287.1">
    <property type="nucleotide sequence ID" value="NC_014249.1"/>
</dbReference>
<keyword evidence="2" id="KW-1185">Reference proteome</keyword>
<sequence length="68" mass="7459">MYTELNTIGINLNQIATAATNTAKIGQAVNIDPEQLQNLVESLRTSIKEIQMQLLECGVTGNELEENI</sequence>
<evidence type="ECO:0000313" key="2">
    <source>
        <dbReference type="Proteomes" id="UP000001511"/>
    </source>
</evidence>
<dbReference type="EMBL" id="CP002060">
    <property type="protein sequence ID" value="ADI66278.1"/>
    <property type="molecule type" value="Genomic_DNA"/>
</dbReference>
<keyword evidence="1" id="KW-0614">Plasmid</keyword>
<dbReference type="KEGG" id="naz:Aazo_5270"/>
<dbReference type="Proteomes" id="UP000001511">
    <property type="component" value="Plasmid pAzo01"/>
</dbReference>
<evidence type="ECO:0008006" key="3">
    <source>
        <dbReference type="Google" id="ProtNLM"/>
    </source>
</evidence>